<evidence type="ECO:0000256" key="5">
    <source>
        <dbReference type="PROSITE-ProRule" id="PRU00278"/>
    </source>
</evidence>
<evidence type="ECO:0000313" key="7">
    <source>
        <dbReference type="EMBL" id="ATX81111.1"/>
    </source>
</evidence>
<dbReference type="PROSITE" id="PS50198">
    <property type="entry name" value="PPIC_PPIASE_2"/>
    <property type="match status" value="1"/>
</dbReference>
<dbReference type="OrthoDB" id="5290967at2"/>
<dbReference type="EC" id="5.2.1.8" evidence="3"/>
<evidence type="ECO:0000256" key="3">
    <source>
        <dbReference type="ARBA" id="ARBA00013194"/>
    </source>
</evidence>
<dbReference type="SUPFAM" id="SSF109998">
    <property type="entry name" value="Triger factor/SurA peptide-binding domain-like"/>
    <property type="match status" value="1"/>
</dbReference>
<dbReference type="GO" id="GO:0003755">
    <property type="term" value="F:peptidyl-prolyl cis-trans isomerase activity"/>
    <property type="evidence" value="ECO:0007669"/>
    <property type="project" value="UniProtKB-KW"/>
</dbReference>
<organism evidence="7 8">
    <name type="scientific">Mariprofundus ferrinatatus</name>
    <dbReference type="NCBI Taxonomy" id="1921087"/>
    <lineage>
        <taxon>Bacteria</taxon>
        <taxon>Pseudomonadati</taxon>
        <taxon>Pseudomonadota</taxon>
        <taxon>Candidatius Mariprofundia</taxon>
        <taxon>Mariprofundales</taxon>
        <taxon>Mariprofundaceae</taxon>
        <taxon>Mariprofundus</taxon>
    </lineage>
</organism>
<feature type="domain" description="PpiC" evidence="6">
    <location>
        <begin position="142"/>
        <end position="232"/>
    </location>
</feature>
<dbReference type="Gene3D" id="1.10.8.1040">
    <property type="match status" value="1"/>
</dbReference>
<name>A0A2K8L5I0_9PROT</name>
<sequence>MRWLIVIGFTLLLAGCQQQDEASLAGVVNPSPVVATVNGTPIHESDIDLEMAMLPEEVSRYRKDPKARAHILRTLIRHHAVSQKAEAIGLDLDPATRQHIESARRQILIEAAMRWQMANMKKIEEADAAAYYKQHPSEFSVPEQIHARHILVATEKRAWAVIKKLRKGADFSALAASESLDDSNKSRGGDLNWFQRGVMVKPFDDAAFALKEKGVSNPVKTQFGWHVIELLGRRAALQKPLEEVKEEIVSILEQEQLEQWYLDIEKESRIKVLNPAYQ</sequence>
<dbReference type="Gene3D" id="3.10.50.40">
    <property type="match status" value="1"/>
</dbReference>
<protein>
    <recommendedName>
        <fullName evidence="3">peptidylprolyl isomerase</fullName>
        <ecNumber evidence="3">5.2.1.8</ecNumber>
    </recommendedName>
</protein>
<comment type="catalytic activity">
    <reaction evidence="1">
        <text>[protein]-peptidylproline (omega=180) = [protein]-peptidylproline (omega=0)</text>
        <dbReference type="Rhea" id="RHEA:16237"/>
        <dbReference type="Rhea" id="RHEA-COMP:10747"/>
        <dbReference type="Rhea" id="RHEA-COMP:10748"/>
        <dbReference type="ChEBI" id="CHEBI:83833"/>
        <dbReference type="ChEBI" id="CHEBI:83834"/>
        <dbReference type="EC" id="5.2.1.8"/>
    </reaction>
</comment>
<evidence type="ECO:0000256" key="2">
    <source>
        <dbReference type="ARBA" id="ARBA00007656"/>
    </source>
</evidence>
<dbReference type="InterPro" id="IPR027304">
    <property type="entry name" value="Trigger_fact/SurA_dom_sf"/>
</dbReference>
<dbReference type="PANTHER" id="PTHR47245">
    <property type="entry name" value="PEPTIDYLPROLYL ISOMERASE"/>
    <property type="match status" value="1"/>
</dbReference>
<dbReference type="InterPro" id="IPR000297">
    <property type="entry name" value="PPIase_PpiC"/>
</dbReference>
<dbReference type="PANTHER" id="PTHR47245:SF2">
    <property type="entry name" value="PEPTIDYL-PROLYL CIS-TRANS ISOMERASE HP_0175-RELATED"/>
    <property type="match status" value="1"/>
</dbReference>
<dbReference type="RefSeq" id="WP_100264627.1">
    <property type="nucleotide sequence ID" value="NZ_CP018800.1"/>
</dbReference>
<dbReference type="InterPro" id="IPR050245">
    <property type="entry name" value="PrsA_foldase"/>
</dbReference>
<evidence type="ECO:0000256" key="1">
    <source>
        <dbReference type="ARBA" id="ARBA00000971"/>
    </source>
</evidence>
<dbReference type="Proteomes" id="UP000231637">
    <property type="component" value="Chromosome"/>
</dbReference>
<dbReference type="AlphaFoldDB" id="A0A2K8L5I0"/>
<reference evidence="7 8" key="1">
    <citation type="submission" date="2016-12" db="EMBL/GenBank/DDBJ databases">
        <title>Isolation and genomic insights into novel planktonic Zetaproteobacteria from stratified waters of the Chesapeake Bay.</title>
        <authorList>
            <person name="McAllister S.M."/>
            <person name="Kato S."/>
            <person name="Chan C.S."/>
            <person name="Chiu B.K."/>
            <person name="Field E.K."/>
        </authorList>
    </citation>
    <scope>NUCLEOTIDE SEQUENCE [LARGE SCALE GENOMIC DNA]</scope>
    <source>
        <strain evidence="7 8">CP-8</strain>
    </source>
</reference>
<evidence type="ECO:0000313" key="8">
    <source>
        <dbReference type="Proteomes" id="UP000231637"/>
    </source>
</evidence>
<accession>A0A2K8L5I0</accession>
<comment type="similarity">
    <text evidence="2">Belongs to the PpiC/parvulin rotamase family.</text>
</comment>
<evidence type="ECO:0000259" key="6">
    <source>
        <dbReference type="PROSITE" id="PS50198"/>
    </source>
</evidence>
<evidence type="ECO:0000256" key="4">
    <source>
        <dbReference type="ARBA" id="ARBA00023110"/>
    </source>
</evidence>
<keyword evidence="8" id="KW-1185">Reference proteome</keyword>
<dbReference type="InterPro" id="IPR046357">
    <property type="entry name" value="PPIase_dom_sf"/>
</dbReference>
<dbReference type="PROSITE" id="PS51257">
    <property type="entry name" value="PROKAR_LIPOPROTEIN"/>
    <property type="match status" value="1"/>
</dbReference>
<dbReference type="Pfam" id="PF13145">
    <property type="entry name" value="Rotamase_2"/>
    <property type="match status" value="1"/>
</dbReference>
<proteinExistence type="inferred from homology"/>
<dbReference type="EMBL" id="CP018800">
    <property type="protein sequence ID" value="ATX81111.1"/>
    <property type="molecule type" value="Genomic_DNA"/>
</dbReference>
<dbReference type="SUPFAM" id="SSF54534">
    <property type="entry name" value="FKBP-like"/>
    <property type="match status" value="1"/>
</dbReference>
<gene>
    <name evidence="7" type="ORF">Ga0123462_0235</name>
</gene>
<dbReference type="KEGG" id="mfn:Ga0123462_0235"/>
<keyword evidence="4 5" id="KW-0697">Rotamase</keyword>
<keyword evidence="5 7" id="KW-0413">Isomerase</keyword>